<organism evidence="3 4">
    <name type="scientific">Nonomuraea turkmeniaca</name>
    <dbReference type="NCBI Taxonomy" id="103838"/>
    <lineage>
        <taxon>Bacteria</taxon>
        <taxon>Bacillati</taxon>
        <taxon>Actinomycetota</taxon>
        <taxon>Actinomycetes</taxon>
        <taxon>Streptosporangiales</taxon>
        <taxon>Streptosporangiaceae</taxon>
        <taxon>Nonomuraea</taxon>
    </lineage>
</organism>
<evidence type="ECO:0000313" key="4">
    <source>
        <dbReference type="Proteomes" id="UP000309128"/>
    </source>
</evidence>
<dbReference type="SUPFAM" id="SSF51621">
    <property type="entry name" value="Phosphoenolpyruvate/pyruvate domain"/>
    <property type="match status" value="1"/>
</dbReference>
<dbReference type="OrthoDB" id="9771433at2"/>
<evidence type="ECO:0000256" key="1">
    <source>
        <dbReference type="ARBA" id="ARBA00038455"/>
    </source>
</evidence>
<dbReference type="Proteomes" id="UP000309128">
    <property type="component" value="Unassembled WGS sequence"/>
</dbReference>
<comment type="caution">
    <text evidence="3">The sequence shown here is derived from an EMBL/GenBank/DDBJ whole genome shotgun (WGS) entry which is preliminary data.</text>
</comment>
<accession>A0A5S4FY82</accession>
<protein>
    <submittedName>
        <fullName evidence="3">Phosphoenolpyruvate phosphomutase</fullName>
    </submittedName>
</protein>
<dbReference type="Gene3D" id="3.20.20.60">
    <property type="entry name" value="Phosphoenolpyruvate-binding domains"/>
    <property type="match status" value="1"/>
</dbReference>
<dbReference type="InterPro" id="IPR040442">
    <property type="entry name" value="Pyrv_kinase-like_dom_sf"/>
</dbReference>
<dbReference type="InterPro" id="IPR039556">
    <property type="entry name" value="ICL/PEPM"/>
</dbReference>
<dbReference type="InterPro" id="IPR015813">
    <property type="entry name" value="Pyrv/PenolPyrv_kinase-like_dom"/>
</dbReference>
<keyword evidence="3" id="KW-0670">Pyruvate</keyword>
<dbReference type="EMBL" id="VCKY01000001">
    <property type="protein sequence ID" value="TMR25658.1"/>
    <property type="molecule type" value="Genomic_DNA"/>
</dbReference>
<gene>
    <name evidence="3" type="ORF">ETD86_00595</name>
</gene>
<keyword evidence="4" id="KW-1185">Reference proteome</keyword>
<dbReference type="AlphaFoldDB" id="A0A5S4FY82"/>
<evidence type="ECO:0000256" key="2">
    <source>
        <dbReference type="SAM" id="MobiDB-lite"/>
    </source>
</evidence>
<dbReference type="Pfam" id="PF13714">
    <property type="entry name" value="PEP_mutase"/>
    <property type="match status" value="1"/>
</dbReference>
<comment type="similarity">
    <text evidence="1">Belongs to the isocitrate lyase/PEP mutase superfamily. PEP mutase family.</text>
</comment>
<reference evidence="3 4" key="1">
    <citation type="submission" date="2019-05" db="EMBL/GenBank/DDBJ databases">
        <title>Draft genome sequence of Nonomuraea turkmeniaca DSM 43926.</title>
        <authorList>
            <person name="Saricaoglu S."/>
            <person name="Isik K."/>
        </authorList>
    </citation>
    <scope>NUCLEOTIDE SEQUENCE [LARGE SCALE GENOMIC DNA]</scope>
    <source>
        <strain evidence="3 4">DSM 43926</strain>
    </source>
</reference>
<feature type="region of interest" description="Disordered" evidence="2">
    <location>
        <begin position="309"/>
        <end position="336"/>
    </location>
</feature>
<proteinExistence type="inferred from homology"/>
<dbReference type="GO" id="GO:0003824">
    <property type="term" value="F:catalytic activity"/>
    <property type="evidence" value="ECO:0007669"/>
    <property type="project" value="InterPro"/>
</dbReference>
<name>A0A5S4FY82_9ACTN</name>
<evidence type="ECO:0000313" key="3">
    <source>
        <dbReference type="EMBL" id="TMR25658.1"/>
    </source>
</evidence>
<dbReference type="PANTHER" id="PTHR42905">
    <property type="entry name" value="PHOSPHOENOLPYRUVATE CARBOXYLASE"/>
    <property type="match status" value="1"/>
</dbReference>
<dbReference type="PANTHER" id="PTHR42905:SF7">
    <property type="entry name" value="PHOSPHOENOLPYRUVATE PHOSPHOMUTASE"/>
    <property type="match status" value="1"/>
</dbReference>
<dbReference type="CDD" id="cd00377">
    <property type="entry name" value="ICL_PEPM"/>
    <property type="match status" value="1"/>
</dbReference>
<sequence>MTVSLRTALRSGKLLRAAGGHSALSARLAEEAGFDLIWSSGLEISATAGVPDANILTMSEFLEVAAAMAGAVSIPVLADCDSGFGNASNVAHMVRVYEARGVAGICIEDKLFPKLNSFLDGDHELASPADFAAKIRAAVECRRSSELVVVARIEALISGRGLDEALYRARVYERAGADALLIHSKQQDPEEVFAFRDRYRGELPVIVVPTTYHHVTTAELASRGFSMVIYANHALRSSIMAMRQTFAKIMQDGTSENVETTIASLKEVFDLQGVQQMSERQERVEALGRELTEVDGAAGSVPPAVFTKIAGQAPRIDRPQGGPGLGSDPAADAQAQ</sequence>